<evidence type="ECO:0000313" key="8">
    <source>
        <dbReference type="Proteomes" id="UP001386955"/>
    </source>
</evidence>
<keyword evidence="8" id="KW-1185">Reference proteome</keyword>
<comment type="subcellular location">
    <subcellularLocation>
        <location evidence="1">Nucleus</location>
    </subcellularLocation>
</comment>
<dbReference type="EMBL" id="JAYMYS010000005">
    <property type="protein sequence ID" value="KAK7392734.1"/>
    <property type="molecule type" value="Genomic_DNA"/>
</dbReference>
<evidence type="ECO:0000259" key="6">
    <source>
        <dbReference type="PROSITE" id="PS50066"/>
    </source>
</evidence>
<evidence type="ECO:0000256" key="1">
    <source>
        <dbReference type="ARBA" id="ARBA00004123"/>
    </source>
</evidence>
<dbReference type="InterPro" id="IPR033896">
    <property type="entry name" value="MEF2-like_N"/>
</dbReference>
<dbReference type="GO" id="GO:0000978">
    <property type="term" value="F:RNA polymerase II cis-regulatory region sequence-specific DNA binding"/>
    <property type="evidence" value="ECO:0007669"/>
    <property type="project" value="TreeGrafter"/>
</dbReference>
<dbReference type="GO" id="GO:0045944">
    <property type="term" value="P:positive regulation of transcription by RNA polymerase II"/>
    <property type="evidence" value="ECO:0007669"/>
    <property type="project" value="InterPro"/>
</dbReference>
<comment type="caution">
    <text evidence="7">The sequence shown here is derived from an EMBL/GenBank/DDBJ whole genome shotgun (WGS) entry which is preliminary data.</text>
</comment>
<dbReference type="Pfam" id="PF00319">
    <property type="entry name" value="SRF-TF"/>
    <property type="match status" value="1"/>
</dbReference>
<dbReference type="InterPro" id="IPR036879">
    <property type="entry name" value="TF_MADSbox_sf"/>
</dbReference>
<evidence type="ECO:0000313" key="7">
    <source>
        <dbReference type="EMBL" id="KAK7392734.1"/>
    </source>
</evidence>
<name>A0AAN9SAQ4_PSOTE</name>
<dbReference type="Gene3D" id="3.40.1810.10">
    <property type="entry name" value="Transcription factor, MADS-box"/>
    <property type="match status" value="1"/>
</dbReference>
<keyword evidence="3" id="KW-0238">DNA-binding</keyword>
<dbReference type="Proteomes" id="UP001386955">
    <property type="component" value="Unassembled WGS sequence"/>
</dbReference>
<proteinExistence type="predicted"/>
<keyword evidence="2" id="KW-0805">Transcription regulation</keyword>
<dbReference type="GO" id="GO:0005634">
    <property type="term" value="C:nucleus"/>
    <property type="evidence" value="ECO:0007669"/>
    <property type="project" value="UniProtKB-SubCell"/>
</dbReference>
<organism evidence="7 8">
    <name type="scientific">Psophocarpus tetragonolobus</name>
    <name type="common">Winged bean</name>
    <name type="synonym">Dolichos tetragonolobus</name>
    <dbReference type="NCBI Taxonomy" id="3891"/>
    <lineage>
        <taxon>Eukaryota</taxon>
        <taxon>Viridiplantae</taxon>
        <taxon>Streptophyta</taxon>
        <taxon>Embryophyta</taxon>
        <taxon>Tracheophyta</taxon>
        <taxon>Spermatophyta</taxon>
        <taxon>Magnoliopsida</taxon>
        <taxon>eudicotyledons</taxon>
        <taxon>Gunneridae</taxon>
        <taxon>Pentapetalae</taxon>
        <taxon>rosids</taxon>
        <taxon>fabids</taxon>
        <taxon>Fabales</taxon>
        <taxon>Fabaceae</taxon>
        <taxon>Papilionoideae</taxon>
        <taxon>50 kb inversion clade</taxon>
        <taxon>NPAAA clade</taxon>
        <taxon>indigoferoid/millettioid clade</taxon>
        <taxon>Phaseoleae</taxon>
        <taxon>Psophocarpus</taxon>
    </lineage>
</organism>
<gene>
    <name evidence="7" type="ORF">VNO78_21180</name>
</gene>
<accession>A0AAN9SAQ4</accession>
<dbReference type="SUPFAM" id="SSF55455">
    <property type="entry name" value="SRF-like"/>
    <property type="match status" value="1"/>
</dbReference>
<dbReference type="PANTHER" id="PTHR11945">
    <property type="entry name" value="MADS BOX PROTEIN"/>
    <property type="match status" value="1"/>
</dbReference>
<dbReference type="AlphaFoldDB" id="A0AAN9SAQ4"/>
<dbReference type="PROSITE" id="PS50066">
    <property type="entry name" value="MADS_BOX_2"/>
    <property type="match status" value="1"/>
</dbReference>
<keyword evidence="4" id="KW-0804">Transcription</keyword>
<dbReference type="GO" id="GO:0000981">
    <property type="term" value="F:DNA-binding transcription factor activity, RNA polymerase II-specific"/>
    <property type="evidence" value="ECO:0007669"/>
    <property type="project" value="TreeGrafter"/>
</dbReference>
<dbReference type="GO" id="GO:0046983">
    <property type="term" value="F:protein dimerization activity"/>
    <property type="evidence" value="ECO:0007669"/>
    <property type="project" value="InterPro"/>
</dbReference>
<evidence type="ECO:0000256" key="5">
    <source>
        <dbReference type="ARBA" id="ARBA00023242"/>
    </source>
</evidence>
<keyword evidence="5" id="KW-0539">Nucleus</keyword>
<sequence length="210" mass="24100">MDSKKVGSMNNGVIKKTKGRQKMEMKKMSNERNLQVTFSKRRNGVFKKASELATLCGVDIAVIMFSPGNQVFSFGSPSVDSVIQRYTTQGPLPVLTHDLNQAQSATDEADLHAHLNHLSHQIAFEKKRSQDLNHFLNATQDHFWWAAPIHTMNYSQCLHFKNMLHNLKTYINQSRKKFFPHHTSTTNCKIDPHKHIFMHISVKLYGYSCI</sequence>
<protein>
    <recommendedName>
        <fullName evidence="6">MADS-box domain-containing protein</fullName>
    </recommendedName>
</protein>
<reference evidence="7 8" key="1">
    <citation type="submission" date="2024-01" db="EMBL/GenBank/DDBJ databases">
        <title>The genomes of 5 underutilized Papilionoideae crops provide insights into root nodulation and disease resistanc.</title>
        <authorList>
            <person name="Jiang F."/>
        </authorList>
    </citation>
    <scope>NUCLEOTIDE SEQUENCE [LARGE SCALE GENOMIC DNA]</scope>
    <source>
        <strain evidence="7">DUOXIRENSHENG_FW03</strain>
        <tissue evidence="7">Leaves</tissue>
    </source>
</reference>
<dbReference type="InterPro" id="IPR002100">
    <property type="entry name" value="TF_MADSbox"/>
</dbReference>
<dbReference type="PANTHER" id="PTHR11945:SF776">
    <property type="entry name" value="AGAMOUS-LIKE 50-RELATED"/>
    <property type="match status" value="1"/>
</dbReference>
<evidence type="ECO:0000256" key="3">
    <source>
        <dbReference type="ARBA" id="ARBA00023125"/>
    </source>
</evidence>
<feature type="domain" description="MADS-box" evidence="6">
    <location>
        <begin position="18"/>
        <end position="78"/>
    </location>
</feature>
<dbReference type="FunFam" id="3.40.1810.10:FF:000006">
    <property type="entry name" value="Agamous-like MADS-box protein AGL62"/>
    <property type="match status" value="1"/>
</dbReference>
<evidence type="ECO:0000256" key="2">
    <source>
        <dbReference type="ARBA" id="ARBA00023015"/>
    </source>
</evidence>
<dbReference type="SMART" id="SM00432">
    <property type="entry name" value="MADS"/>
    <property type="match status" value="1"/>
</dbReference>
<evidence type="ECO:0000256" key="4">
    <source>
        <dbReference type="ARBA" id="ARBA00023163"/>
    </source>
</evidence>
<dbReference type="CDD" id="cd00265">
    <property type="entry name" value="MADS_MEF2_like"/>
    <property type="match status" value="1"/>
</dbReference>
<dbReference type="PRINTS" id="PR00404">
    <property type="entry name" value="MADSDOMAIN"/>
</dbReference>